<keyword evidence="3" id="KW-1185">Reference proteome</keyword>
<reference evidence="2 3" key="1">
    <citation type="journal article" date="2023" name="Sci. Data">
        <title>Genome assembly of the Korean intertidal mud-creeper Batillaria attramentaria.</title>
        <authorList>
            <person name="Patra A.K."/>
            <person name="Ho P.T."/>
            <person name="Jun S."/>
            <person name="Lee S.J."/>
            <person name="Kim Y."/>
            <person name="Won Y.J."/>
        </authorList>
    </citation>
    <scope>NUCLEOTIDE SEQUENCE [LARGE SCALE GENOMIC DNA]</scope>
    <source>
        <strain evidence="2">Wonlab-2016</strain>
    </source>
</reference>
<evidence type="ECO:0000313" key="3">
    <source>
        <dbReference type="Proteomes" id="UP001519460"/>
    </source>
</evidence>
<comment type="caution">
    <text evidence="2">The sequence shown here is derived from an EMBL/GenBank/DDBJ whole genome shotgun (WGS) entry which is preliminary data.</text>
</comment>
<sequence length="80" mass="8833">MAQGSLPPPWRRFRHYRACTLCETVSFLLLLARVTHGVIRSTPSCAVAVAGECGNWEGNRRFMQTASLAGYNQSQTSSVM</sequence>
<keyword evidence="1" id="KW-0732">Signal</keyword>
<organism evidence="2 3">
    <name type="scientific">Batillaria attramentaria</name>
    <dbReference type="NCBI Taxonomy" id="370345"/>
    <lineage>
        <taxon>Eukaryota</taxon>
        <taxon>Metazoa</taxon>
        <taxon>Spiralia</taxon>
        <taxon>Lophotrochozoa</taxon>
        <taxon>Mollusca</taxon>
        <taxon>Gastropoda</taxon>
        <taxon>Caenogastropoda</taxon>
        <taxon>Sorbeoconcha</taxon>
        <taxon>Cerithioidea</taxon>
        <taxon>Batillariidae</taxon>
        <taxon>Batillaria</taxon>
    </lineage>
</organism>
<feature type="signal peptide" evidence="1">
    <location>
        <begin position="1"/>
        <end position="37"/>
    </location>
</feature>
<proteinExistence type="predicted"/>
<evidence type="ECO:0000313" key="2">
    <source>
        <dbReference type="EMBL" id="KAK7498426.1"/>
    </source>
</evidence>
<feature type="chain" id="PRO_5044794716" description="Secreted protein" evidence="1">
    <location>
        <begin position="38"/>
        <end position="80"/>
    </location>
</feature>
<protein>
    <recommendedName>
        <fullName evidence="4">Secreted protein</fullName>
    </recommendedName>
</protein>
<dbReference type="EMBL" id="JACVVK020000051">
    <property type="protein sequence ID" value="KAK7498426.1"/>
    <property type="molecule type" value="Genomic_DNA"/>
</dbReference>
<evidence type="ECO:0008006" key="4">
    <source>
        <dbReference type="Google" id="ProtNLM"/>
    </source>
</evidence>
<name>A0ABD0LGQ6_9CAEN</name>
<dbReference type="AlphaFoldDB" id="A0ABD0LGQ6"/>
<evidence type="ECO:0000256" key="1">
    <source>
        <dbReference type="SAM" id="SignalP"/>
    </source>
</evidence>
<dbReference type="Proteomes" id="UP001519460">
    <property type="component" value="Unassembled WGS sequence"/>
</dbReference>
<accession>A0ABD0LGQ6</accession>
<gene>
    <name evidence="2" type="ORF">BaRGS_00010380</name>
</gene>